<sequence length="151" mass="16342">MSTCSSPILVDLATRISQATEQVNAFLVANDYPQPSFDRDAPAVFPEAPADACQTMCGALVGPAEHLRWLACRCHDMSSLRWLYPFNIAPAIPLYRAVSYSEVAATAQADENRLKSVLRLAMTNGLFCEPRPGFVAHNAASALVTSPTLND</sequence>
<comment type="caution">
    <text evidence="1">The sequence shown here is derived from an EMBL/GenBank/DDBJ whole genome shotgun (WGS) entry which is preliminary data.</text>
</comment>
<keyword evidence="1" id="KW-0489">Methyltransferase</keyword>
<dbReference type="InterPro" id="IPR036388">
    <property type="entry name" value="WH-like_DNA-bd_sf"/>
</dbReference>
<dbReference type="InterPro" id="IPR036390">
    <property type="entry name" value="WH_DNA-bd_sf"/>
</dbReference>
<dbReference type="GO" id="GO:0032259">
    <property type="term" value="P:methylation"/>
    <property type="evidence" value="ECO:0007669"/>
    <property type="project" value="UniProtKB-KW"/>
</dbReference>
<name>A0A0L1J0B6_ASPN3</name>
<keyword evidence="2" id="KW-1185">Reference proteome</keyword>
<dbReference type="SUPFAM" id="SSF46785">
    <property type="entry name" value="Winged helix' DNA-binding domain"/>
    <property type="match status" value="1"/>
</dbReference>
<dbReference type="AlphaFoldDB" id="A0A0L1J0B6"/>
<dbReference type="Gene3D" id="1.10.10.10">
    <property type="entry name" value="Winged helix-like DNA-binding domain superfamily/Winged helix DNA-binding domain"/>
    <property type="match status" value="1"/>
</dbReference>
<proteinExistence type="predicted"/>
<organism evidence="1 2">
    <name type="scientific">Aspergillus nomiae NRRL (strain ATCC 15546 / NRRL 13137 / CBS 260.88 / M93)</name>
    <dbReference type="NCBI Taxonomy" id="1509407"/>
    <lineage>
        <taxon>Eukaryota</taxon>
        <taxon>Fungi</taxon>
        <taxon>Dikarya</taxon>
        <taxon>Ascomycota</taxon>
        <taxon>Pezizomycotina</taxon>
        <taxon>Eurotiomycetes</taxon>
        <taxon>Eurotiomycetidae</taxon>
        <taxon>Eurotiales</taxon>
        <taxon>Aspergillaceae</taxon>
        <taxon>Aspergillus</taxon>
        <taxon>Aspergillus subgen. Circumdati</taxon>
    </lineage>
</organism>
<dbReference type="GeneID" id="26809888"/>
<gene>
    <name evidence="1" type="ORF">ANOM_008084</name>
</gene>
<dbReference type="RefSeq" id="XP_015406137.1">
    <property type="nucleotide sequence ID" value="XM_015553340.1"/>
</dbReference>
<dbReference type="Proteomes" id="UP000037505">
    <property type="component" value="Unassembled WGS sequence"/>
</dbReference>
<dbReference type="PANTHER" id="PTHR43712">
    <property type="entry name" value="PUTATIVE (AFU_ORTHOLOGUE AFUA_4G14580)-RELATED"/>
    <property type="match status" value="1"/>
</dbReference>
<protein>
    <submittedName>
        <fullName evidence="1">Putative O-methyltransferase</fullName>
    </submittedName>
</protein>
<dbReference type="OrthoDB" id="1606438at2759"/>
<dbReference type="STRING" id="1509407.A0A0L1J0B6"/>
<reference evidence="1 2" key="1">
    <citation type="submission" date="2014-06" db="EMBL/GenBank/DDBJ databases">
        <title>The Genome of the Aflatoxigenic Filamentous Fungus Aspergillus nomius.</title>
        <authorList>
            <person name="Moore M.G."/>
            <person name="Shannon B.M."/>
            <person name="Brian M.M."/>
        </authorList>
    </citation>
    <scope>NUCLEOTIDE SEQUENCE [LARGE SCALE GENOMIC DNA]</scope>
    <source>
        <strain evidence="1 2">NRRL 13137</strain>
    </source>
</reference>
<keyword evidence="1" id="KW-0808">Transferase</keyword>
<evidence type="ECO:0000313" key="1">
    <source>
        <dbReference type="EMBL" id="KNG85214.1"/>
    </source>
</evidence>
<accession>A0A0L1J0B6</accession>
<dbReference type="EMBL" id="JNOM01000168">
    <property type="protein sequence ID" value="KNG85214.1"/>
    <property type="molecule type" value="Genomic_DNA"/>
</dbReference>
<evidence type="ECO:0000313" key="2">
    <source>
        <dbReference type="Proteomes" id="UP000037505"/>
    </source>
</evidence>
<dbReference type="PANTHER" id="PTHR43712:SF5">
    <property type="entry name" value="O-METHYLTRANSFERASE ASQN-RELATED"/>
    <property type="match status" value="1"/>
</dbReference>
<dbReference type="GO" id="GO:0008168">
    <property type="term" value="F:methyltransferase activity"/>
    <property type="evidence" value="ECO:0007669"/>
    <property type="project" value="UniProtKB-KW"/>
</dbReference>